<keyword evidence="1" id="KW-0812">Transmembrane</keyword>
<evidence type="ECO:0000313" key="2">
    <source>
        <dbReference type="EMBL" id="KAH6607010.1"/>
    </source>
</evidence>
<reference evidence="2" key="1">
    <citation type="submission" date="2021-08" db="EMBL/GenBank/DDBJ databases">
        <title>Chromosome-Level Trichoderma cornu-damae using Hi-C Data.</title>
        <authorList>
            <person name="Kim C.S."/>
        </authorList>
    </citation>
    <scope>NUCLEOTIDE SEQUENCE</scope>
    <source>
        <strain evidence="2">KA19-0412C</strain>
    </source>
</reference>
<dbReference type="EMBL" id="JAIWOZ010000004">
    <property type="protein sequence ID" value="KAH6607010.1"/>
    <property type="molecule type" value="Genomic_DNA"/>
</dbReference>
<feature type="transmembrane region" description="Helical" evidence="1">
    <location>
        <begin position="20"/>
        <end position="41"/>
    </location>
</feature>
<keyword evidence="1" id="KW-1133">Transmembrane helix</keyword>
<evidence type="ECO:0000313" key="3">
    <source>
        <dbReference type="Proteomes" id="UP000827724"/>
    </source>
</evidence>
<keyword evidence="1" id="KW-0472">Membrane</keyword>
<proteinExistence type="predicted"/>
<dbReference type="AlphaFoldDB" id="A0A9P8QIK3"/>
<dbReference type="Proteomes" id="UP000827724">
    <property type="component" value="Unassembled WGS sequence"/>
</dbReference>
<keyword evidence="3" id="KW-1185">Reference proteome</keyword>
<name>A0A9P8QIK3_9HYPO</name>
<sequence length="211" mass="23014">MERKSLFWKNDRISSGIFYVVFNVWVSLTLVEVGLVSGLPLRSTASVLDLSGFGSFDLPPDAAETDPIGWQMGVICVIHELDQATASDWVAASESSNGATPRGSPAQFPLVRVWDGPEIQRIGNSEPVGHNLHLGLALYLIGVLDALRLHADGIGLPVEGVVQLPPGMELGWRDRFQYSSLFWNQSSGITAYRSNSISILRFTAITCVSER</sequence>
<gene>
    <name evidence="2" type="ORF">Trco_006163</name>
</gene>
<accession>A0A9P8QIK3</accession>
<organism evidence="2 3">
    <name type="scientific">Trichoderma cornu-damae</name>
    <dbReference type="NCBI Taxonomy" id="654480"/>
    <lineage>
        <taxon>Eukaryota</taxon>
        <taxon>Fungi</taxon>
        <taxon>Dikarya</taxon>
        <taxon>Ascomycota</taxon>
        <taxon>Pezizomycotina</taxon>
        <taxon>Sordariomycetes</taxon>
        <taxon>Hypocreomycetidae</taxon>
        <taxon>Hypocreales</taxon>
        <taxon>Hypocreaceae</taxon>
        <taxon>Trichoderma</taxon>
    </lineage>
</organism>
<evidence type="ECO:0000256" key="1">
    <source>
        <dbReference type="SAM" id="Phobius"/>
    </source>
</evidence>
<protein>
    <submittedName>
        <fullName evidence="2">Uncharacterized protein</fullName>
    </submittedName>
</protein>
<comment type="caution">
    <text evidence="2">The sequence shown here is derived from an EMBL/GenBank/DDBJ whole genome shotgun (WGS) entry which is preliminary data.</text>
</comment>